<dbReference type="AlphaFoldDB" id="A0A517W8X2"/>
<dbReference type="EMBL" id="CP036347">
    <property type="protein sequence ID" value="QDU01703.1"/>
    <property type="molecule type" value="Genomic_DNA"/>
</dbReference>
<accession>A0A517W8X2</accession>
<evidence type="ECO:0000313" key="1">
    <source>
        <dbReference type="EMBL" id="QDU01703.1"/>
    </source>
</evidence>
<sequence length="139" mass="16125">MQTMVGTACESEDERLARLATEYADRQTEQGGRVINLQQELMTGSRLLIEADSRARTEMIDLHWEIQDDCRSLDQRYDQLGAERRSVESNRYWAPYLIDLTRRILLLVACLLPLEGRAVSKKTKATQYRVAFFSYQSKC</sequence>
<protein>
    <submittedName>
        <fullName evidence="1">Uncharacterized protein</fullName>
    </submittedName>
</protein>
<organism evidence="1 2">
    <name type="scientific">Gimesia chilikensis</name>
    <dbReference type="NCBI Taxonomy" id="2605989"/>
    <lineage>
        <taxon>Bacteria</taxon>
        <taxon>Pseudomonadati</taxon>
        <taxon>Planctomycetota</taxon>
        <taxon>Planctomycetia</taxon>
        <taxon>Planctomycetales</taxon>
        <taxon>Planctomycetaceae</taxon>
        <taxon>Gimesia</taxon>
    </lineage>
</organism>
<reference evidence="1 2" key="1">
    <citation type="submission" date="2019-02" db="EMBL/GenBank/DDBJ databases">
        <title>Deep-cultivation of Planctomycetes and their phenomic and genomic characterization uncovers novel biology.</title>
        <authorList>
            <person name="Wiegand S."/>
            <person name="Jogler M."/>
            <person name="Boedeker C."/>
            <person name="Pinto D."/>
            <person name="Vollmers J."/>
            <person name="Rivas-Marin E."/>
            <person name="Kohn T."/>
            <person name="Peeters S.H."/>
            <person name="Heuer A."/>
            <person name="Rast P."/>
            <person name="Oberbeckmann S."/>
            <person name="Bunk B."/>
            <person name="Jeske O."/>
            <person name="Meyerdierks A."/>
            <person name="Storesund J.E."/>
            <person name="Kallscheuer N."/>
            <person name="Luecker S."/>
            <person name="Lage O.M."/>
            <person name="Pohl T."/>
            <person name="Merkel B.J."/>
            <person name="Hornburger P."/>
            <person name="Mueller R.-W."/>
            <person name="Bruemmer F."/>
            <person name="Labrenz M."/>
            <person name="Spormann A.M."/>
            <person name="Op den Camp H."/>
            <person name="Overmann J."/>
            <person name="Amann R."/>
            <person name="Jetten M.S.M."/>
            <person name="Mascher T."/>
            <person name="Medema M.H."/>
            <person name="Devos D.P."/>
            <person name="Kaster A.-K."/>
            <person name="Ovreas L."/>
            <person name="Rohde M."/>
            <person name="Galperin M.Y."/>
            <person name="Jogler C."/>
        </authorList>
    </citation>
    <scope>NUCLEOTIDE SEQUENCE [LARGE SCALE GENOMIC DNA]</scope>
    <source>
        <strain evidence="1 2">V6</strain>
    </source>
</reference>
<proteinExistence type="predicted"/>
<gene>
    <name evidence="1" type="ORF">V6x_13850</name>
</gene>
<evidence type="ECO:0000313" key="2">
    <source>
        <dbReference type="Proteomes" id="UP000320722"/>
    </source>
</evidence>
<dbReference type="RefSeq" id="WP_145037877.1">
    <property type="nucleotide sequence ID" value="NZ_CP036347.1"/>
</dbReference>
<dbReference type="Proteomes" id="UP000320722">
    <property type="component" value="Chromosome"/>
</dbReference>
<name>A0A517W8X2_9PLAN</name>